<keyword evidence="5 10" id="KW-0812">Transmembrane</keyword>
<keyword evidence="4 9" id="KW-0808">Transferase</keyword>
<gene>
    <name evidence="11" type="ORF">BN4615_P5859</name>
</gene>
<dbReference type="RefSeq" id="WP_225275653.1">
    <property type="nucleotide sequence ID" value="NZ_CP084058.1"/>
</dbReference>
<feature type="transmembrane region" description="Helical" evidence="10">
    <location>
        <begin position="120"/>
        <end position="139"/>
    </location>
</feature>
<evidence type="ECO:0000256" key="9">
    <source>
        <dbReference type="PIRNR" id="PIRNR016636"/>
    </source>
</evidence>
<feature type="transmembrane region" description="Helical" evidence="10">
    <location>
        <begin position="320"/>
        <end position="340"/>
    </location>
</feature>
<dbReference type="InterPro" id="IPR028362">
    <property type="entry name" value="AlgI"/>
</dbReference>
<dbReference type="InterPro" id="IPR004299">
    <property type="entry name" value="MBOAT_fam"/>
</dbReference>
<evidence type="ECO:0000313" key="11">
    <source>
        <dbReference type="EMBL" id="SBO96343.1"/>
    </source>
</evidence>
<dbReference type="PIRSF" id="PIRSF016636">
    <property type="entry name" value="AlgI_DltB"/>
    <property type="match status" value="1"/>
</dbReference>
<dbReference type="InterPro" id="IPR024194">
    <property type="entry name" value="Ac/AlaTfrase_AlgI/DltB"/>
</dbReference>
<evidence type="ECO:0000256" key="6">
    <source>
        <dbReference type="ARBA" id="ARBA00022989"/>
    </source>
</evidence>
<evidence type="ECO:0000256" key="2">
    <source>
        <dbReference type="ARBA" id="ARBA00010323"/>
    </source>
</evidence>
<keyword evidence="3 9" id="KW-1003">Cell membrane</keyword>
<keyword evidence="8 9" id="KW-0012">Acyltransferase</keyword>
<feature type="transmembrane region" description="Helical" evidence="10">
    <location>
        <begin position="82"/>
        <end position="100"/>
    </location>
</feature>
<evidence type="ECO:0000256" key="5">
    <source>
        <dbReference type="ARBA" id="ARBA00022692"/>
    </source>
</evidence>
<organism evidence="11">
    <name type="scientific">Nonomuraea gerenzanensis</name>
    <dbReference type="NCBI Taxonomy" id="93944"/>
    <lineage>
        <taxon>Bacteria</taxon>
        <taxon>Bacillati</taxon>
        <taxon>Actinomycetota</taxon>
        <taxon>Actinomycetes</taxon>
        <taxon>Streptosporangiales</taxon>
        <taxon>Streptosporangiaceae</taxon>
        <taxon>Nonomuraea</taxon>
    </lineage>
</organism>
<protein>
    <submittedName>
        <fullName evidence="11">Probable poly(Beta-D-mannuronate) O-acetylase</fullName>
        <ecNumber evidence="11">2.3.1.-</ecNumber>
    </submittedName>
</protein>
<keyword evidence="7 9" id="KW-0472">Membrane</keyword>
<reference evidence="11" key="1">
    <citation type="submission" date="2016-04" db="EMBL/GenBank/DDBJ databases">
        <authorList>
            <person name="Evans L.H."/>
            <person name="Alamgir A."/>
            <person name="Owens N."/>
            <person name="Weber N.D."/>
            <person name="Virtaneva K."/>
            <person name="Barbian K."/>
            <person name="Babar A."/>
            <person name="Rosenke K."/>
        </authorList>
    </citation>
    <scope>NUCLEOTIDE SEQUENCE</scope>
    <source>
        <strain evidence="11">Nono1</strain>
    </source>
</reference>
<dbReference type="AlphaFoldDB" id="A0A1M4ECM7"/>
<evidence type="ECO:0000256" key="7">
    <source>
        <dbReference type="ARBA" id="ARBA00023136"/>
    </source>
</evidence>
<evidence type="ECO:0000256" key="4">
    <source>
        <dbReference type="ARBA" id="ARBA00022679"/>
    </source>
</evidence>
<dbReference type="Pfam" id="PF03062">
    <property type="entry name" value="MBOAT"/>
    <property type="match status" value="1"/>
</dbReference>
<dbReference type="GO" id="GO:0042121">
    <property type="term" value="P:alginic acid biosynthetic process"/>
    <property type="evidence" value="ECO:0007669"/>
    <property type="project" value="InterPro"/>
</dbReference>
<evidence type="ECO:0000256" key="3">
    <source>
        <dbReference type="ARBA" id="ARBA00022475"/>
    </source>
</evidence>
<feature type="transmembrane region" description="Helical" evidence="10">
    <location>
        <begin position="431"/>
        <end position="455"/>
    </location>
</feature>
<feature type="transmembrane region" description="Helical" evidence="10">
    <location>
        <begin position="496"/>
        <end position="520"/>
    </location>
</feature>
<dbReference type="EMBL" id="LT559118">
    <property type="protein sequence ID" value="SBO96343.1"/>
    <property type="molecule type" value="Genomic_DNA"/>
</dbReference>
<comment type="subcellular location">
    <subcellularLocation>
        <location evidence="1">Cell membrane</location>
        <topology evidence="1">Multi-pass membrane protein</topology>
    </subcellularLocation>
</comment>
<sequence length="522" mass="57637">MSFTSYTFLLVFLPVVLAGYYLLTRVFTSQKPALAWLVVASLVFYASLGPGYLLVLLGSVAMNFAFAWQMRRQPEGSRGRKAVLISGIVANLLLLGFYKYTGFLAENVNALFGTDLRALAAVYPVGLSFYTFIQIGFLLDTYVGQIERLSFLNYLLFGTFFPYITAGPLVRQGEVFKQLDTPVRERTGVKFIAVGLTMFAMGLFKKAVLADSVAPYVATMFDTAGAGGAVSTGSAWVGALAYTFELYFDFSGYSDMALGLGYMLGVRLPINFNSPLKATSLVEFWRRWHMTMVRFFTTYVYTPMTANMMRRSIRRKWPQWVRLLAVICLPVFVTFVLVGFWHGAGWGFIISGAIHGVALSINLTWRELGAKRQLPRIPAPVGWLLMMIPLVASLVYLRAPDAGSATRILAAMVGLGAARGAGVAQFYGTNVLFGGLTVVPAVLWTIFLGAIALFFPRNTQEILGRYEVGLPTIPSEEKETGRRWLRPVAWRPNPTWAVAIAVIAGLGLVFAGGPSPFLYYRY</sequence>
<proteinExistence type="inferred from homology"/>
<dbReference type="PIRSF" id="PIRSF500217">
    <property type="entry name" value="AlgI"/>
    <property type="match status" value="1"/>
</dbReference>
<dbReference type="EC" id="2.3.1.-" evidence="11"/>
<evidence type="ECO:0000256" key="10">
    <source>
        <dbReference type="SAM" id="Phobius"/>
    </source>
</evidence>
<name>A0A1M4ECM7_9ACTN</name>
<dbReference type="InterPro" id="IPR051085">
    <property type="entry name" value="MB_O-acyltransferase"/>
</dbReference>
<feature type="transmembrane region" description="Helical" evidence="10">
    <location>
        <begin position="191"/>
        <end position="209"/>
    </location>
</feature>
<comment type="similarity">
    <text evidence="2 9">Belongs to the membrane-bound acyltransferase family.</text>
</comment>
<dbReference type="PANTHER" id="PTHR13285:SF23">
    <property type="entry name" value="TEICHOIC ACID D-ALANYLTRANSFERASE"/>
    <property type="match status" value="1"/>
</dbReference>
<feature type="transmembrane region" description="Helical" evidence="10">
    <location>
        <begin position="34"/>
        <end position="61"/>
    </location>
</feature>
<evidence type="ECO:0000256" key="8">
    <source>
        <dbReference type="ARBA" id="ARBA00023315"/>
    </source>
</evidence>
<feature type="transmembrane region" description="Helical" evidence="10">
    <location>
        <begin position="151"/>
        <end position="171"/>
    </location>
</feature>
<accession>A0A1M4ECM7</accession>
<dbReference type="GO" id="GO:0005886">
    <property type="term" value="C:plasma membrane"/>
    <property type="evidence" value="ECO:0007669"/>
    <property type="project" value="UniProtKB-SubCell"/>
</dbReference>
<dbReference type="PANTHER" id="PTHR13285">
    <property type="entry name" value="ACYLTRANSFERASE"/>
    <property type="match status" value="1"/>
</dbReference>
<feature type="transmembrane region" description="Helical" evidence="10">
    <location>
        <begin position="377"/>
        <end position="399"/>
    </location>
</feature>
<feature type="transmembrane region" description="Helical" evidence="10">
    <location>
        <begin position="221"/>
        <end position="244"/>
    </location>
</feature>
<keyword evidence="6 10" id="KW-1133">Transmembrane helix</keyword>
<evidence type="ECO:0000256" key="1">
    <source>
        <dbReference type="ARBA" id="ARBA00004651"/>
    </source>
</evidence>
<feature type="transmembrane region" description="Helical" evidence="10">
    <location>
        <begin position="346"/>
        <end position="365"/>
    </location>
</feature>
<dbReference type="GO" id="GO:0016746">
    <property type="term" value="F:acyltransferase activity"/>
    <property type="evidence" value="ECO:0007669"/>
    <property type="project" value="UniProtKB-KW"/>
</dbReference>